<evidence type="ECO:0000313" key="1">
    <source>
        <dbReference type="EMBL" id="EOB13447.1"/>
    </source>
</evidence>
<sequence>MMFFIHLNFLRTYINYESIENANKDELTNIIESCHENTILDIEEVLKDEKLNDEHKTKLNEMLEKHKKFSILDIFGENNNEIETIELARHLEELADVIGEVRSEMDGNTEMEKVKDILQQTSLTIGQESKAVKEYPNKEQQRNA</sequence>
<evidence type="ECO:0000313" key="2">
    <source>
        <dbReference type="Proteomes" id="UP000016927"/>
    </source>
</evidence>
<proteinExistence type="predicted"/>
<gene>
    <name evidence="1" type="ORF">NBO_73g0013</name>
</gene>
<name>R0KT99_NOSB1</name>
<dbReference type="HOGENOM" id="CLU_1797030_0_0_1"/>
<organism evidence="1 2">
    <name type="scientific">Nosema bombycis (strain CQ1 / CVCC 102059)</name>
    <name type="common">Microsporidian parasite</name>
    <name type="synonym">Pebrine of silkworm</name>
    <dbReference type="NCBI Taxonomy" id="578461"/>
    <lineage>
        <taxon>Eukaryota</taxon>
        <taxon>Fungi</taxon>
        <taxon>Fungi incertae sedis</taxon>
        <taxon>Microsporidia</taxon>
        <taxon>Nosematidae</taxon>
        <taxon>Nosema</taxon>
    </lineage>
</organism>
<keyword evidence="2" id="KW-1185">Reference proteome</keyword>
<accession>R0KT99</accession>
<protein>
    <submittedName>
        <fullName evidence="1">Uncharacterized protein</fullName>
    </submittedName>
</protein>
<dbReference type="Proteomes" id="UP000016927">
    <property type="component" value="Unassembled WGS sequence"/>
</dbReference>
<dbReference type="AlphaFoldDB" id="R0KT99"/>
<dbReference type="EMBL" id="KB908981">
    <property type="protein sequence ID" value="EOB13447.1"/>
    <property type="molecule type" value="Genomic_DNA"/>
</dbReference>
<reference evidence="1 2" key="1">
    <citation type="journal article" date="2013" name="BMC Genomics">
        <title>Comparative genomics of parasitic silkworm microsporidia reveal an association between genome expansion and host adaptation.</title>
        <authorList>
            <person name="Pan G."/>
            <person name="Xu J."/>
            <person name="Li T."/>
            <person name="Xia Q."/>
            <person name="Liu S.L."/>
            <person name="Zhang G."/>
            <person name="Li S."/>
            <person name="Li C."/>
            <person name="Liu H."/>
            <person name="Yang L."/>
            <person name="Liu T."/>
            <person name="Zhang X."/>
            <person name="Wu Z."/>
            <person name="Fan W."/>
            <person name="Dang X."/>
            <person name="Xiang H."/>
            <person name="Tao M."/>
            <person name="Li Y."/>
            <person name="Hu J."/>
            <person name="Li Z."/>
            <person name="Lin L."/>
            <person name="Luo J."/>
            <person name="Geng L."/>
            <person name="Wang L."/>
            <person name="Long M."/>
            <person name="Wan Y."/>
            <person name="He N."/>
            <person name="Zhang Z."/>
            <person name="Lu C."/>
            <person name="Keeling P.J."/>
            <person name="Wang J."/>
            <person name="Xiang Z."/>
            <person name="Zhou Z."/>
        </authorList>
    </citation>
    <scope>NUCLEOTIDE SEQUENCE [LARGE SCALE GENOMIC DNA]</scope>
    <source>
        <strain evidence="2">CQ1 / CVCC 102059</strain>
    </source>
</reference>
<dbReference type="VEuPathDB" id="MicrosporidiaDB:NBO_73g0013"/>